<keyword evidence="2" id="KW-1185">Reference proteome</keyword>
<organism evidence="1 2">
    <name type="scientific">Aphis craccivora</name>
    <name type="common">Cowpea aphid</name>
    <dbReference type="NCBI Taxonomy" id="307492"/>
    <lineage>
        <taxon>Eukaryota</taxon>
        <taxon>Metazoa</taxon>
        <taxon>Ecdysozoa</taxon>
        <taxon>Arthropoda</taxon>
        <taxon>Hexapoda</taxon>
        <taxon>Insecta</taxon>
        <taxon>Pterygota</taxon>
        <taxon>Neoptera</taxon>
        <taxon>Paraneoptera</taxon>
        <taxon>Hemiptera</taxon>
        <taxon>Sternorrhyncha</taxon>
        <taxon>Aphidomorpha</taxon>
        <taxon>Aphidoidea</taxon>
        <taxon>Aphididae</taxon>
        <taxon>Aphidini</taxon>
        <taxon>Aphis</taxon>
        <taxon>Aphis</taxon>
    </lineage>
</organism>
<feature type="non-terminal residue" evidence="1">
    <location>
        <position position="1"/>
    </location>
</feature>
<gene>
    <name evidence="1" type="ORF">FWK35_00014585</name>
</gene>
<dbReference type="Proteomes" id="UP000478052">
    <property type="component" value="Unassembled WGS sequence"/>
</dbReference>
<name>A0A6G0Z4U0_APHCR</name>
<sequence>SRFQVYSTTPVPRDFIHPPPDKYNIQQNVIIKHTILVNSFIQTNWHCYGSTIIQSDVSNYAKTTKWMGQYTLGYYMEINIKREEGPSQEFIEEAIDLKVRKKLLHYVILK</sequence>
<reference evidence="1 2" key="1">
    <citation type="submission" date="2019-08" db="EMBL/GenBank/DDBJ databases">
        <title>Whole genome of Aphis craccivora.</title>
        <authorList>
            <person name="Voronova N.V."/>
            <person name="Shulinski R.S."/>
            <person name="Bandarenka Y.V."/>
            <person name="Zhorov D.G."/>
            <person name="Warner D."/>
        </authorList>
    </citation>
    <scope>NUCLEOTIDE SEQUENCE [LARGE SCALE GENOMIC DNA]</scope>
    <source>
        <strain evidence="1">180601</strain>
        <tissue evidence="1">Whole Body</tissue>
    </source>
</reference>
<comment type="caution">
    <text evidence="1">The sequence shown here is derived from an EMBL/GenBank/DDBJ whole genome shotgun (WGS) entry which is preliminary data.</text>
</comment>
<accession>A0A6G0Z4U0</accession>
<dbReference type="AlphaFoldDB" id="A0A6G0Z4U0"/>
<evidence type="ECO:0000313" key="2">
    <source>
        <dbReference type="Proteomes" id="UP000478052"/>
    </source>
</evidence>
<proteinExistence type="predicted"/>
<dbReference type="EMBL" id="VUJU01001355">
    <property type="protein sequence ID" value="KAF0765645.1"/>
    <property type="molecule type" value="Genomic_DNA"/>
</dbReference>
<evidence type="ECO:0000313" key="1">
    <source>
        <dbReference type="EMBL" id="KAF0765645.1"/>
    </source>
</evidence>
<protein>
    <submittedName>
        <fullName evidence="1">Uncharacterized protein</fullName>
    </submittedName>
</protein>